<protein>
    <submittedName>
        <fullName evidence="1">Uncharacterized protein</fullName>
    </submittedName>
</protein>
<evidence type="ECO:0000313" key="2">
    <source>
        <dbReference type="Proteomes" id="UP000030755"/>
    </source>
</evidence>
<proteinExistence type="predicted"/>
<keyword evidence="2" id="KW-1185">Reference proteome</keyword>
<organism evidence="1 2">
    <name type="scientific">Rozella allomycis (strain CSF55)</name>
    <dbReference type="NCBI Taxonomy" id="988480"/>
    <lineage>
        <taxon>Eukaryota</taxon>
        <taxon>Fungi</taxon>
        <taxon>Fungi incertae sedis</taxon>
        <taxon>Cryptomycota</taxon>
        <taxon>Cryptomycota incertae sedis</taxon>
        <taxon>Rozella</taxon>
    </lineage>
</organism>
<gene>
    <name evidence="1" type="ORF">O9G_001986</name>
</gene>
<dbReference type="AlphaFoldDB" id="A0A075AWZ7"/>
<dbReference type="EMBL" id="KE560904">
    <property type="protein sequence ID" value="EPZ34855.1"/>
    <property type="molecule type" value="Genomic_DNA"/>
</dbReference>
<sequence>MKFVPARPFADLEIDSEFYEVATEYTPLEKPFSHIYVDRFVHIYPQYVEVQQYYFPLSDVKKVMIDDIEDVYLLEDSNIKLFKRWGRDGMEFGGHVILREGVTLDRKEGYTNLKEYLIARKNWREERNKNEKNE</sequence>
<name>A0A075AWZ7_ROZAC</name>
<dbReference type="Proteomes" id="UP000030755">
    <property type="component" value="Unassembled WGS sequence"/>
</dbReference>
<evidence type="ECO:0000313" key="1">
    <source>
        <dbReference type="EMBL" id="EPZ34855.1"/>
    </source>
</evidence>
<reference evidence="1 2" key="1">
    <citation type="journal article" date="2013" name="Curr. Biol.">
        <title>Shared signatures of parasitism and phylogenomics unite Cryptomycota and microsporidia.</title>
        <authorList>
            <person name="James T.Y."/>
            <person name="Pelin A."/>
            <person name="Bonen L."/>
            <person name="Ahrendt S."/>
            <person name="Sain D."/>
            <person name="Corradi N."/>
            <person name="Stajich J.E."/>
        </authorList>
    </citation>
    <scope>NUCLEOTIDE SEQUENCE [LARGE SCALE GENOMIC DNA]</scope>
    <source>
        <strain evidence="1 2">CSF55</strain>
    </source>
</reference>
<accession>A0A075AWZ7</accession>
<dbReference type="HOGENOM" id="CLU_1897407_0_0_1"/>